<dbReference type="InterPro" id="IPR025007">
    <property type="entry name" value="DUF3899"/>
</dbReference>
<reference evidence="3" key="1">
    <citation type="submission" date="2016-10" db="EMBL/GenBank/DDBJ databases">
        <authorList>
            <person name="See-Too W.S."/>
        </authorList>
    </citation>
    <scope>NUCLEOTIDE SEQUENCE</scope>
    <source>
        <strain evidence="3">DSM 22276</strain>
    </source>
</reference>
<keyword evidence="4" id="KW-1185">Reference proteome</keyword>
<dbReference type="RefSeq" id="WP_065527505.1">
    <property type="nucleotide sequence ID" value="NZ_CP016543.2"/>
</dbReference>
<protein>
    <recommendedName>
        <fullName evidence="2">DUF3899 domain-containing protein</fullName>
    </recommendedName>
</protein>
<feature type="domain" description="DUF3899" evidence="2">
    <location>
        <begin position="33"/>
        <end position="116"/>
    </location>
</feature>
<name>A0A1C7ELN6_9BACL</name>
<dbReference type="AlphaFoldDB" id="A0A1C7ELN6"/>
<evidence type="ECO:0000259" key="2">
    <source>
        <dbReference type="Pfam" id="PF13038"/>
    </source>
</evidence>
<dbReference type="Proteomes" id="UP000092495">
    <property type="component" value="Chromosome"/>
</dbReference>
<evidence type="ECO:0000313" key="3">
    <source>
        <dbReference type="EMBL" id="ANU24566.1"/>
    </source>
</evidence>
<feature type="transmembrane region" description="Helical" evidence="1">
    <location>
        <begin position="29"/>
        <end position="52"/>
    </location>
</feature>
<keyword evidence="1" id="KW-0812">Transmembrane</keyword>
<evidence type="ECO:0000313" key="4">
    <source>
        <dbReference type="Proteomes" id="UP000092495"/>
    </source>
</evidence>
<keyword evidence="1" id="KW-0472">Membrane</keyword>
<sequence length="123" mass="14224">MNFKLILLFISLSVSLVSPFLLYKQWTLVAWFDALFLIGLLLLMIYSVMVLVEGQFFTAFLKSTRNFFAKTNKKDQLIRESEKRSLESVSFRKEFPDRASFLQVGLLFCIGSLLISSAIYFLT</sequence>
<keyword evidence="1" id="KW-1133">Transmembrane helix</keyword>
<evidence type="ECO:0000256" key="1">
    <source>
        <dbReference type="SAM" id="Phobius"/>
    </source>
</evidence>
<dbReference type="OrthoDB" id="2428269at2"/>
<gene>
    <name evidence="3" type="ORF">BCM40_14915</name>
</gene>
<dbReference type="KEGG" id="pdg:BCM40_14915"/>
<organism evidence="3 4">
    <name type="scientific">Planococcus donghaensis</name>
    <dbReference type="NCBI Taxonomy" id="414778"/>
    <lineage>
        <taxon>Bacteria</taxon>
        <taxon>Bacillati</taxon>
        <taxon>Bacillota</taxon>
        <taxon>Bacilli</taxon>
        <taxon>Bacillales</taxon>
        <taxon>Caryophanaceae</taxon>
        <taxon>Planococcus</taxon>
    </lineage>
</organism>
<feature type="transmembrane region" description="Helical" evidence="1">
    <location>
        <begin position="101"/>
        <end position="122"/>
    </location>
</feature>
<dbReference type="Pfam" id="PF13038">
    <property type="entry name" value="DUF3899"/>
    <property type="match status" value="1"/>
</dbReference>
<accession>A0A1C7ELN6</accession>
<proteinExistence type="predicted"/>
<dbReference type="EMBL" id="CP016543">
    <property type="protein sequence ID" value="ANU24566.1"/>
    <property type="molecule type" value="Genomic_DNA"/>
</dbReference>